<dbReference type="Pfam" id="PF00545">
    <property type="entry name" value="Ribonuclease"/>
    <property type="match status" value="1"/>
</dbReference>
<keyword evidence="5" id="KW-1185">Reference proteome</keyword>
<keyword evidence="1" id="KW-0540">Nuclease</keyword>
<dbReference type="Gene3D" id="3.10.450.30">
    <property type="entry name" value="Microbial ribonucleases"/>
    <property type="match status" value="1"/>
</dbReference>
<dbReference type="Proteomes" id="UP001500547">
    <property type="component" value="Unassembled WGS sequence"/>
</dbReference>
<feature type="chain" id="PRO_5046809453" evidence="3">
    <location>
        <begin position="26"/>
        <end position="126"/>
    </location>
</feature>
<reference evidence="5" key="1">
    <citation type="journal article" date="2019" name="Int. J. Syst. Evol. Microbiol.">
        <title>The Global Catalogue of Microorganisms (GCM) 10K type strain sequencing project: providing services to taxonomists for standard genome sequencing and annotation.</title>
        <authorList>
            <consortium name="The Broad Institute Genomics Platform"/>
            <consortium name="The Broad Institute Genome Sequencing Center for Infectious Disease"/>
            <person name="Wu L."/>
            <person name="Ma J."/>
        </authorList>
    </citation>
    <scope>NUCLEOTIDE SEQUENCE [LARGE SCALE GENOMIC DNA]</scope>
    <source>
        <strain evidence="5">JCM 18715</strain>
    </source>
</reference>
<evidence type="ECO:0000256" key="2">
    <source>
        <dbReference type="ARBA" id="ARBA00022801"/>
    </source>
</evidence>
<dbReference type="EMBL" id="BAABLD010000005">
    <property type="protein sequence ID" value="GAA5160751.1"/>
    <property type="molecule type" value="Genomic_DNA"/>
</dbReference>
<evidence type="ECO:0000313" key="5">
    <source>
        <dbReference type="Proteomes" id="UP001500547"/>
    </source>
</evidence>
<comment type="caution">
    <text evidence="4">The sequence shown here is derived from an EMBL/GenBank/DDBJ whole genome shotgun (WGS) entry which is preliminary data.</text>
</comment>
<name>A0ABP9QEW6_9RHOO</name>
<evidence type="ECO:0000256" key="1">
    <source>
        <dbReference type="ARBA" id="ARBA00022722"/>
    </source>
</evidence>
<protein>
    <submittedName>
        <fullName evidence="4">Uncharacterized protein</fullName>
    </submittedName>
</protein>
<accession>A0ABP9QEW6</accession>
<evidence type="ECO:0000313" key="4">
    <source>
        <dbReference type="EMBL" id="GAA5160751.1"/>
    </source>
</evidence>
<evidence type="ECO:0000256" key="3">
    <source>
        <dbReference type="SAM" id="SignalP"/>
    </source>
</evidence>
<keyword evidence="2" id="KW-0378">Hydrolase</keyword>
<dbReference type="RefSeq" id="WP_345531661.1">
    <property type="nucleotide sequence ID" value="NZ_BAABLD010000005.1"/>
</dbReference>
<sequence length="126" mass="14530">MAMQSLSRLLWAFARALLIATVFNASTVSAREVPATGTIAFSQLPVEARETIQLIRRGGPFPYSRDGIEFRNRERLLPPRPRQYYREFTVRTPGESTRGARRIIAGSDEEFYYTADHYRSFRRVTP</sequence>
<keyword evidence="3" id="KW-0732">Signal</keyword>
<dbReference type="SUPFAM" id="SSF53933">
    <property type="entry name" value="Microbial ribonucleases"/>
    <property type="match status" value="1"/>
</dbReference>
<dbReference type="InterPro" id="IPR000026">
    <property type="entry name" value="N1-like"/>
</dbReference>
<organism evidence="4 5">
    <name type="scientific">Viridibacterium curvum</name>
    <dbReference type="NCBI Taxonomy" id="1101404"/>
    <lineage>
        <taxon>Bacteria</taxon>
        <taxon>Pseudomonadati</taxon>
        <taxon>Pseudomonadota</taxon>
        <taxon>Betaproteobacteria</taxon>
        <taxon>Rhodocyclales</taxon>
        <taxon>Rhodocyclaceae</taxon>
        <taxon>Viridibacterium</taxon>
    </lineage>
</organism>
<dbReference type="InterPro" id="IPR016191">
    <property type="entry name" value="Ribonuclease/ribotoxin"/>
</dbReference>
<proteinExistence type="predicted"/>
<feature type="signal peptide" evidence="3">
    <location>
        <begin position="1"/>
        <end position="25"/>
    </location>
</feature>
<gene>
    <name evidence="4" type="ORF">GCM10025770_08910</name>
</gene>